<feature type="domain" description="Protein kinase" evidence="1">
    <location>
        <begin position="1"/>
        <end position="134"/>
    </location>
</feature>
<evidence type="ECO:0000313" key="2">
    <source>
        <dbReference type="EMBL" id="KAK1446719.1"/>
    </source>
</evidence>
<organism evidence="2 3">
    <name type="scientific">Colletotrichum melonis</name>
    <dbReference type="NCBI Taxonomy" id="1209925"/>
    <lineage>
        <taxon>Eukaryota</taxon>
        <taxon>Fungi</taxon>
        <taxon>Dikarya</taxon>
        <taxon>Ascomycota</taxon>
        <taxon>Pezizomycotina</taxon>
        <taxon>Sordariomycetes</taxon>
        <taxon>Hypocreomycetidae</taxon>
        <taxon>Glomerellales</taxon>
        <taxon>Glomerellaceae</taxon>
        <taxon>Colletotrichum</taxon>
        <taxon>Colletotrichum acutatum species complex</taxon>
    </lineage>
</organism>
<evidence type="ECO:0000259" key="1">
    <source>
        <dbReference type="PROSITE" id="PS50011"/>
    </source>
</evidence>
<dbReference type="InterPro" id="IPR011009">
    <property type="entry name" value="Kinase-like_dom_sf"/>
</dbReference>
<dbReference type="SUPFAM" id="SSF56112">
    <property type="entry name" value="Protein kinase-like (PK-like)"/>
    <property type="match status" value="1"/>
</dbReference>
<dbReference type="GO" id="GO:0004672">
    <property type="term" value="F:protein kinase activity"/>
    <property type="evidence" value="ECO:0007669"/>
    <property type="project" value="InterPro"/>
</dbReference>
<keyword evidence="3" id="KW-1185">Reference proteome</keyword>
<comment type="caution">
    <text evidence="2">The sequence shown here is derived from an EMBL/GenBank/DDBJ whole genome shotgun (WGS) entry which is preliminary data.</text>
</comment>
<sequence>MVASKLGMLISYPADVWALGCLLFEIYAATDVFGSCPGDHNDVWADLVGLMGPPPRPWLEAWDKRSDYVDDDGKLLDRRRPALATIEQGVLEIIPEDVVPEKELRDLGALLGRIFRWVPEDRATARELMNDPWMEKWGLPARAAMEKASQKWCKDEIHRRRCCVVCGKPLPNDKVGLSESVTHGRWYHNHANLGAGSIALANRRRLLEVDRSLVGGEDSMKLAVIMEIATPQLHANVSLTMYWCLIVRT</sequence>
<dbReference type="AlphaFoldDB" id="A0AAI9XF62"/>
<dbReference type="InterPro" id="IPR000719">
    <property type="entry name" value="Prot_kinase_dom"/>
</dbReference>
<evidence type="ECO:0000313" key="3">
    <source>
        <dbReference type="Proteomes" id="UP001239795"/>
    </source>
</evidence>
<name>A0AAI9XF62_9PEZI</name>
<reference evidence="2 3" key="1">
    <citation type="submission" date="2016-10" db="EMBL/GenBank/DDBJ databases">
        <title>The genome sequence of Colletotrichum fioriniae PJ7.</title>
        <authorList>
            <person name="Baroncelli R."/>
        </authorList>
    </citation>
    <scope>NUCLEOTIDE SEQUENCE [LARGE SCALE GENOMIC DNA]</scope>
    <source>
        <strain evidence="2">Col 31</strain>
    </source>
</reference>
<dbReference type="Proteomes" id="UP001239795">
    <property type="component" value="Unassembled WGS sequence"/>
</dbReference>
<dbReference type="EMBL" id="MLGG01000080">
    <property type="protein sequence ID" value="KAK1446719.1"/>
    <property type="molecule type" value="Genomic_DNA"/>
</dbReference>
<dbReference type="PROSITE" id="PS50011">
    <property type="entry name" value="PROTEIN_KINASE_DOM"/>
    <property type="match status" value="1"/>
</dbReference>
<dbReference type="Gene3D" id="1.10.510.10">
    <property type="entry name" value="Transferase(Phosphotransferase) domain 1"/>
    <property type="match status" value="1"/>
</dbReference>
<proteinExistence type="predicted"/>
<protein>
    <submittedName>
        <fullName evidence="2">SRPK2 bound unphosphorylated</fullName>
    </submittedName>
</protein>
<gene>
    <name evidence="2" type="ORF">CMEL01_16812</name>
</gene>
<accession>A0AAI9XF62</accession>
<dbReference type="GO" id="GO:0005524">
    <property type="term" value="F:ATP binding"/>
    <property type="evidence" value="ECO:0007669"/>
    <property type="project" value="InterPro"/>
</dbReference>